<dbReference type="EC" id="3.4.21.-" evidence="3"/>
<dbReference type="InterPro" id="IPR001254">
    <property type="entry name" value="Trypsin_dom"/>
</dbReference>
<evidence type="ECO:0000313" key="4">
    <source>
        <dbReference type="Proteomes" id="UP001217485"/>
    </source>
</evidence>
<dbReference type="InterPro" id="IPR043504">
    <property type="entry name" value="Peptidase_S1_PA_chymotrypsin"/>
</dbReference>
<keyword evidence="4" id="KW-1185">Reference proteome</keyword>
<dbReference type="InterPro" id="IPR051333">
    <property type="entry name" value="CLIP_Serine_Protease"/>
</dbReference>
<keyword evidence="3" id="KW-0378">Hydrolase</keyword>
<feature type="domain" description="Peptidase S1" evidence="2">
    <location>
        <begin position="35"/>
        <end position="275"/>
    </location>
</feature>
<dbReference type="Gene3D" id="2.40.10.10">
    <property type="entry name" value="Trypsin-like serine proteases"/>
    <property type="match status" value="1"/>
</dbReference>
<comment type="caution">
    <text evidence="3">The sequence shown here is derived from an EMBL/GenBank/DDBJ whole genome shotgun (WGS) entry which is preliminary data.</text>
</comment>
<name>A0ABT5C1T5_9BACT</name>
<dbReference type="EMBL" id="JAQNDK010000002">
    <property type="protein sequence ID" value="MDC0679938.1"/>
    <property type="molecule type" value="Genomic_DNA"/>
</dbReference>
<dbReference type="Proteomes" id="UP001217485">
    <property type="component" value="Unassembled WGS sequence"/>
</dbReference>
<dbReference type="PROSITE" id="PS50240">
    <property type="entry name" value="TRYPSIN_DOM"/>
    <property type="match status" value="1"/>
</dbReference>
<feature type="compositionally biased region" description="Gly residues" evidence="1">
    <location>
        <begin position="290"/>
        <end position="300"/>
    </location>
</feature>
<dbReference type="Pfam" id="PF00089">
    <property type="entry name" value="Trypsin"/>
    <property type="match status" value="1"/>
</dbReference>
<sequence>MISRLVALACAALGGLGGCSDILPGDPVEEQSFAIKDGRPATPDALFGAVAVLDSEGVQECSGVLISPSCVVTAAHCVVLQDEVTGELLAELGPANLRVAAGALDVTDAPPEQTFRIRKVVRHQGFPAPGTIGARELARAEDIALLLLETPVQTMPPVPLVPPEALDDLLDEGVQVVIAGYGARGEPGEPSGALYVGETPFQQRNATEFSAGAPGSPDSCPGDSGGPACLMIAGEPHLLGISVRALGSPAGAECGDGGIYTLAPAYSRWIAENADGEAPVTSGGEAPAAGLGGDPPGGCAVGRAERSRDQRGVGANGALMAGAIAMLVRRSRARR</sequence>
<accession>A0ABT5C1T5</accession>
<evidence type="ECO:0000313" key="3">
    <source>
        <dbReference type="EMBL" id="MDC0679938.1"/>
    </source>
</evidence>
<reference evidence="3 4" key="1">
    <citation type="submission" date="2023-01" db="EMBL/GenBank/DDBJ databases">
        <title>Minimal conservation of predation-associated metabolite biosynthetic gene clusters underscores biosynthetic potential of Myxococcota including descriptions for ten novel species: Archangium lansinium sp. nov., Myxococcus landrumus sp. nov., Nannocystis bai.</title>
        <authorList>
            <person name="Ahearne A."/>
            <person name="Stevens C."/>
            <person name="Dowd S."/>
        </authorList>
    </citation>
    <scope>NUCLEOTIDE SEQUENCE [LARGE SCALE GENOMIC DNA]</scope>
    <source>
        <strain evidence="3 4">WIWO2</strain>
    </source>
</reference>
<dbReference type="PROSITE" id="PS00134">
    <property type="entry name" value="TRYPSIN_HIS"/>
    <property type="match status" value="1"/>
</dbReference>
<dbReference type="InterPro" id="IPR009003">
    <property type="entry name" value="Peptidase_S1_PA"/>
</dbReference>
<dbReference type="PANTHER" id="PTHR24260">
    <property type="match status" value="1"/>
</dbReference>
<protein>
    <submittedName>
        <fullName evidence="3">Trypsin-like serine protease</fullName>
        <ecNumber evidence="3">3.4.21.-</ecNumber>
    </submittedName>
</protein>
<gene>
    <name evidence="3" type="ORF">POL72_19510</name>
</gene>
<dbReference type="InterPro" id="IPR018114">
    <property type="entry name" value="TRYPSIN_HIS"/>
</dbReference>
<dbReference type="PRINTS" id="PR00722">
    <property type="entry name" value="CHYMOTRYPSIN"/>
</dbReference>
<dbReference type="SMART" id="SM00020">
    <property type="entry name" value="Tryp_SPc"/>
    <property type="match status" value="1"/>
</dbReference>
<dbReference type="RefSeq" id="WP_272096951.1">
    <property type="nucleotide sequence ID" value="NZ_JAQNDK010000002.1"/>
</dbReference>
<evidence type="ECO:0000259" key="2">
    <source>
        <dbReference type="PROSITE" id="PS50240"/>
    </source>
</evidence>
<dbReference type="SUPFAM" id="SSF50494">
    <property type="entry name" value="Trypsin-like serine proteases"/>
    <property type="match status" value="1"/>
</dbReference>
<evidence type="ECO:0000256" key="1">
    <source>
        <dbReference type="SAM" id="MobiDB-lite"/>
    </source>
</evidence>
<dbReference type="PANTHER" id="PTHR24260:SF136">
    <property type="entry name" value="GH08193P-RELATED"/>
    <property type="match status" value="1"/>
</dbReference>
<organism evidence="3 4">
    <name type="scientific">Sorangium atrum</name>
    <dbReference type="NCBI Taxonomy" id="2995308"/>
    <lineage>
        <taxon>Bacteria</taxon>
        <taxon>Pseudomonadati</taxon>
        <taxon>Myxococcota</taxon>
        <taxon>Polyangia</taxon>
        <taxon>Polyangiales</taxon>
        <taxon>Polyangiaceae</taxon>
        <taxon>Sorangium</taxon>
    </lineage>
</organism>
<dbReference type="InterPro" id="IPR001314">
    <property type="entry name" value="Peptidase_S1A"/>
</dbReference>
<dbReference type="PROSITE" id="PS51257">
    <property type="entry name" value="PROKAR_LIPOPROTEIN"/>
    <property type="match status" value="1"/>
</dbReference>
<dbReference type="GO" id="GO:0016787">
    <property type="term" value="F:hydrolase activity"/>
    <property type="evidence" value="ECO:0007669"/>
    <property type="project" value="UniProtKB-KW"/>
</dbReference>
<feature type="region of interest" description="Disordered" evidence="1">
    <location>
        <begin position="277"/>
        <end position="313"/>
    </location>
</feature>
<proteinExistence type="predicted"/>